<dbReference type="InterPro" id="IPR041489">
    <property type="entry name" value="PDZ_6"/>
</dbReference>
<dbReference type="Pfam" id="PF03572">
    <property type="entry name" value="Peptidase_S41"/>
    <property type="match status" value="1"/>
</dbReference>
<dbReference type="GO" id="GO:0030288">
    <property type="term" value="C:outer membrane-bounded periplasmic space"/>
    <property type="evidence" value="ECO:0007669"/>
    <property type="project" value="TreeGrafter"/>
</dbReference>
<sequence>MMLTAIGAGALTWGAAQAPAWQAASGTPSSSESGTPSAEGLRQDELDKLDKVMDLIGSRYMEPQDRKALVDGAIQGMLDSLGDPYSVYMSKEEAAKFTDTTQGAFTGIGADLKKENGVIVVESPIKGSPAERAGLQPRDVLLTVNGESLQGLTLSEAVAKIRGPKGTKAKLKVLRPGAKEPMELELVRDRISVETVESELLQGGIGRLTISQFSFPTATQVQDELKAMEDKGLKALVIDLRNNPGGTLESTLKIAGQFIKTGQPVVRYEYSDGQQTSKMAEGTPGTGKPYPIVVLVNKASASAAEILAGALKQSAGAVLVGETTFGKGTVQISYDKELGDGSLVKLTVFKWLLPDGTWIHHKGIQPDIRVSQPAYWMASKLPRDRVLRRDETGEEVANLQRILEGVDTPADRSDGYFSEGTEKAVKAFQQRERLPVTGEVDERTADRLESSLYAELQKPEKDEQLQAALKEARELLAR</sequence>
<feature type="compositionally biased region" description="Low complexity" evidence="6">
    <location>
        <begin position="22"/>
        <end position="40"/>
    </location>
</feature>
<evidence type="ECO:0000313" key="9">
    <source>
        <dbReference type="Proteomes" id="UP000309673"/>
    </source>
</evidence>
<keyword evidence="4 5" id="KW-0720">Serine protease</keyword>
<feature type="domain" description="PDZ" evidence="7">
    <location>
        <begin position="94"/>
        <end position="162"/>
    </location>
</feature>
<keyword evidence="9" id="KW-1185">Reference proteome</keyword>
<dbReference type="AlphaFoldDB" id="A0A4U0FCS4"/>
<comment type="similarity">
    <text evidence="1 5">Belongs to the peptidase S41A family.</text>
</comment>
<dbReference type="InterPro" id="IPR029045">
    <property type="entry name" value="ClpP/crotonase-like_dom_sf"/>
</dbReference>
<dbReference type="Pfam" id="PF01471">
    <property type="entry name" value="PG_binding_1"/>
    <property type="match status" value="1"/>
</dbReference>
<accession>A0A4U0FCS4</accession>
<dbReference type="PANTHER" id="PTHR32060:SF30">
    <property type="entry name" value="CARBOXY-TERMINAL PROCESSING PROTEASE CTPA"/>
    <property type="match status" value="1"/>
</dbReference>
<dbReference type="InterPro" id="IPR005151">
    <property type="entry name" value="Tail-specific_protease"/>
</dbReference>
<dbReference type="EMBL" id="SUPK01000005">
    <property type="protein sequence ID" value="TJY42044.1"/>
    <property type="molecule type" value="Genomic_DNA"/>
</dbReference>
<dbReference type="Gene3D" id="3.30.750.44">
    <property type="match status" value="1"/>
</dbReference>
<dbReference type="Pfam" id="PF22694">
    <property type="entry name" value="CtpB_N-like"/>
    <property type="match status" value="1"/>
</dbReference>
<dbReference type="InterPro" id="IPR055210">
    <property type="entry name" value="CtpA/B_N"/>
</dbReference>
<dbReference type="OrthoDB" id="9812068at2"/>
<dbReference type="Gene3D" id="2.30.42.10">
    <property type="match status" value="1"/>
</dbReference>
<keyword evidence="2 5" id="KW-0645">Protease</keyword>
<dbReference type="GO" id="GO:0008236">
    <property type="term" value="F:serine-type peptidase activity"/>
    <property type="evidence" value="ECO:0007669"/>
    <property type="project" value="UniProtKB-KW"/>
</dbReference>
<evidence type="ECO:0000256" key="2">
    <source>
        <dbReference type="ARBA" id="ARBA00022670"/>
    </source>
</evidence>
<evidence type="ECO:0000256" key="5">
    <source>
        <dbReference type="RuleBase" id="RU004404"/>
    </source>
</evidence>
<dbReference type="InterPro" id="IPR002477">
    <property type="entry name" value="Peptidoglycan-bd-like"/>
</dbReference>
<evidence type="ECO:0000256" key="4">
    <source>
        <dbReference type="ARBA" id="ARBA00022825"/>
    </source>
</evidence>
<dbReference type="InterPro" id="IPR001478">
    <property type="entry name" value="PDZ"/>
</dbReference>
<dbReference type="GO" id="GO:0006508">
    <property type="term" value="P:proteolysis"/>
    <property type="evidence" value="ECO:0007669"/>
    <property type="project" value="UniProtKB-KW"/>
</dbReference>
<evidence type="ECO:0000256" key="3">
    <source>
        <dbReference type="ARBA" id="ARBA00022801"/>
    </source>
</evidence>
<dbReference type="SUPFAM" id="SSF47090">
    <property type="entry name" value="PGBD-like"/>
    <property type="match status" value="1"/>
</dbReference>
<feature type="region of interest" description="Disordered" evidence="6">
    <location>
        <begin position="22"/>
        <end position="44"/>
    </location>
</feature>
<evidence type="ECO:0000313" key="8">
    <source>
        <dbReference type="EMBL" id="TJY42044.1"/>
    </source>
</evidence>
<evidence type="ECO:0000256" key="6">
    <source>
        <dbReference type="SAM" id="MobiDB-lite"/>
    </source>
</evidence>
<dbReference type="Gene3D" id="3.90.226.10">
    <property type="entry name" value="2-enoyl-CoA Hydratase, Chain A, domain 1"/>
    <property type="match status" value="1"/>
</dbReference>
<evidence type="ECO:0000256" key="1">
    <source>
        <dbReference type="ARBA" id="ARBA00009179"/>
    </source>
</evidence>
<dbReference type="InterPro" id="IPR036366">
    <property type="entry name" value="PGBDSf"/>
</dbReference>
<dbReference type="Pfam" id="PF17820">
    <property type="entry name" value="PDZ_6"/>
    <property type="match status" value="1"/>
</dbReference>
<dbReference type="NCBIfam" id="TIGR00225">
    <property type="entry name" value="prc"/>
    <property type="match status" value="1"/>
</dbReference>
<dbReference type="InterPro" id="IPR036034">
    <property type="entry name" value="PDZ_sf"/>
</dbReference>
<gene>
    <name evidence="8" type="ORF">E5161_12370</name>
</gene>
<keyword evidence="3 5" id="KW-0378">Hydrolase</keyword>
<dbReference type="FunFam" id="3.30.750.44:FF:000001">
    <property type="entry name" value="S41 family peptidase"/>
    <property type="match status" value="1"/>
</dbReference>
<dbReference type="CDD" id="cd07560">
    <property type="entry name" value="Peptidase_S41_CPP"/>
    <property type="match status" value="1"/>
</dbReference>
<proteinExistence type="inferred from homology"/>
<dbReference type="Proteomes" id="UP000309673">
    <property type="component" value="Unassembled WGS sequence"/>
</dbReference>
<dbReference type="Gene3D" id="1.10.101.10">
    <property type="entry name" value="PGBD-like superfamily/PGBD"/>
    <property type="match status" value="1"/>
</dbReference>
<dbReference type="GO" id="GO:0004175">
    <property type="term" value="F:endopeptidase activity"/>
    <property type="evidence" value="ECO:0007669"/>
    <property type="project" value="TreeGrafter"/>
</dbReference>
<evidence type="ECO:0000259" key="7">
    <source>
        <dbReference type="PROSITE" id="PS50106"/>
    </source>
</evidence>
<dbReference type="SMART" id="SM00245">
    <property type="entry name" value="TSPc"/>
    <property type="match status" value="1"/>
</dbReference>
<dbReference type="InterPro" id="IPR036365">
    <property type="entry name" value="PGBD-like_sf"/>
</dbReference>
<dbReference type="SMART" id="SM00228">
    <property type="entry name" value="PDZ"/>
    <property type="match status" value="1"/>
</dbReference>
<name>A0A4U0FCS4_9BACL</name>
<dbReference type="CDD" id="cd06782">
    <property type="entry name" value="cpPDZ_CPP-like"/>
    <property type="match status" value="1"/>
</dbReference>
<dbReference type="FunFam" id="2.30.42.10:FF:000063">
    <property type="entry name" value="Peptidase, S41 family"/>
    <property type="match status" value="1"/>
</dbReference>
<dbReference type="PROSITE" id="PS50106">
    <property type="entry name" value="PDZ"/>
    <property type="match status" value="1"/>
</dbReference>
<protein>
    <submittedName>
        <fullName evidence="8">PDZ domain-containing protein</fullName>
    </submittedName>
</protein>
<dbReference type="InterPro" id="IPR004447">
    <property type="entry name" value="Peptidase_S41A"/>
</dbReference>
<dbReference type="SUPFAM" id="SSF50156">
    <property type="entry name" value="PDZ domain-like"/>
    <property type="match status" value="1"/>
</dbReference>
<organism evidence="8 9">
    <name type="scientific">Cohnella pontilimi</name>
    <dbReference type="NCBI Taxonomy" id="2564100"/>
    <lineage>
        <taxon>Bacteria</taxon>
        <taxon>Bacillati</taxon>
        <taxon>Bacillota</taxon>
        <taxon>Bacilli</taxon>
        <taxon>Bacillales</taxon>
        <taxon>Paenibacillaceae</taxon>
        <taxon>Cohnella</taxon>
    </lineage>
</organism>
<reference evidence="8 9" key="1">
    <citation type="submission" date="2019-04" db="EMBL/GenBank/DDBJ databases">
        <title>Cohnella sp. nov., isolated from soil.</title>
        <authorList>
            <person name="Kim W."/>
        </authorList>
    </citation>
    <scope>NUCLEOTIDE SEQUENCE [LARGE SCALE GENOMIC DNA]</scope>
    <source>
        <strain evidence="8 9">CAU 1483</strain>
    </source>
</reference>
<dbReference type="GO" id="GO:0007165">
    <property type="term" value="P:signal transduction"/>
    <property type="evidence" value="ECO:0007669"/>
    <property type="project" value="TreeGrafter"/>
</dbReference>
<dbReference type="PANTHER" id="PTHR32060">
    <property type="entry name" value="TAIL-SPECIFIC PROTEASE"/>
    <property type="match status" value="1"/>
</dbReference>
<dbReference type="SUPFAM" id="SSF52096">
    <property type="entry name" value="ClpP/crotonase"/>
    <property type="match status" value="1"/>
</dbReference>
<comment type="caution">
    <text evidence="8">The sequence shown here is derived from an EMBL/GenBank/DDBJ whole genome shotgun (WGS) entry which is preliminary data.</text>
</comment>